<evidence type="ECO:0000256" key="1">
    <source>
        <dbReference type="ARBA" id="ARBA00009437"/>
    </source>
</evidence>
<dbReference type="GO" id="GO:0003700">
    <property type="term" value="F:DNA-binding transcription factor activity"/>
    <property type="evidence" value="ECO:0007669"/>
    <property type="project" value="InterPro"/>
</dbReference>
<dbReference type="NCBIfam" id="NF008352">
    <property type="entry name" value="PRK11139.1"/>
    <property type="match status" value="1"/>
</dbReference>
<comment type="similarity">
    <text evidence="1">Belongs to the LysR transcriptional regulatory family.</text>
</comment>
<feature type="domain" description="HTH lysR-type" evidence="5">
    <location>
        <begin position="5"/>
        <end position="62"/>
    </location>
</feature>
<dbReference type="InterPro" id="IPR000847">
    <property type="entry name" value="LysR_HTH_N"/>
</dbReference>
<evidence type="ECO:0000256" key="3">
    <source>
        <dbReference type="ARBA" id="ARBA00023125"/>
    </source>
</evidence>
<dbReference type="Gene3D" id="1.10.10.10">
    <property type="entry name" value="Winged helix-like DNA-binding domain superfamily/Winged helix DNA-binding domain"/>
    <property type="match status" value="1"/>
</dbReference>
<organism evidence="6 7">
    <name type="scientific">Granulicella mallensis</name>
    <dbReference type="NCBI Taxonomy" id="940614"/>
    <lineage>
        <taxon>Bacteria</taxon>
        <taxon>Pseudomonadati</taxon>
        <taxon>Acidobacteriota</taxon>
        <taxon>Terriglobia</taxon>
        <taxon>Terriglobales</taxon>
        <taxon>Acidobacteriaceae</taxon>
        <taxon>Granulicella</taxon>
    </lineage>
</organism>
<dbReference type="InterPro" id="IPR058163">
    <property type="entry name" value="LysR-type_TF_proteobact-type"/>
</dbReference>
<gene>
    <name evidence="6" type="ORF">HDF15_004931</name>
</gene>
<proteinExistence type="inferred from homology"/>
<dbReference type="GO" id="GO:0006351">
    <property type="term" value="P:DNA-templated transcription"/>
    <property type="evidence" value="ECO:0007669"/>
    <property type="project" value="TreeGrafter"/>
</dbReference>
<comment type="caution">
    <text evidence="6">The sequence shown here is derived from an EMBL/GenBank/DDBJ whole genome shotgun (WGS) entry which is preliminary data.</text>
</comment>
<evidence type="ECO:0000256" key="4">
    <source>
        <dbReference type="ARBA" id="ARBA00023163"/>
    </source>
</evidence>
<dbReference type="InterPro" id="IPR036388">
    <property type="entry name" value="WH-like_DNA-bd_sf"/>
</dbReference>
<sequence>MTLLPSLTCLESFECVARHGSISRAAAELNVTQSAVSRQILQLEELLDVALFERVRQRVVITDAGKIYLKDVNRIMIDLKDSTSKIMACGGSPSILNLAVLPTFATQWLVPRLSIFLRKNPDVTVNFATRTTQFDFETEPFDAAIHYGIASWPGAVTHHLMDEDTVAVCSPKFQAASRIKKPADLVGTTLLHQSTRASAWAEWFSVLGVDNSHPLRGPRFEQFSMIAQAAACGLGVALLPKLLIEDELASGKLSLLFSHSVRSANAYYVAVPESKISSPLVTAFTHWIVQESKSAAPSVIRKSHNSSKKY</sequence>
<dbReference type="RefSeq" id="WP_184260324.1">
    <property type="nucleotide sequence ID" value="NZ_JACHIO010000029.1"/>
</dbReference>
<dbReference type="Proteomes" id="UP000584867">
    <property type="component" value="Unassembled WGS sequence"/>
</dbReference>
<dbReference type="Gene3D" id="3.40.190.10">
    <property type="entry name" value="Periplasmic binding protein-like II"/>
    <property type="match status" value="2"/>
</dbReference>
<dbReference type="AlphaFoldDB" id="A0A7W7ZWH1"/>
<name>A0A7W7ZWH1_9BACT</name>
<keyword evidence="4" id="KW-0804">Transcription</keyword>
<reference evidence="6 7" key="1">
    <citation type="submission" date="2020-08" db="EMBL/GenBank/DDBJ databases">
        <title>Genomic Encyclopedia of Type Strains, Phase IV (KMG-V): Genome sequencing to study the core and pangenomes of soil and plant-associated prokaryotes.</title>
        <authorList>
            <person name="Whitman W."/>
        </authorList>
    </citation>
    <scope>NUCLEOTIDE SEQUENCE [LARGE SCALE GENOMIC DNA]</scope>
    <source>
        <strain evidence="6 7">X5P3</strain>
    </source>
</reference>
<dbReference type="SUPFAM" id="SSF46785">
    <property type="entry name" value="Winged helix' DNA-binding domain"/>
    <property type="match status" value="1"/>
</dbReference>
<evidence type="ECO:0000259" key="5">
    <source>
        <dbReference type="PROSITE" id="PS50931"/>
    </source>
</evidence>
<dbReference type="FunFam" id="1.10.10.10:FF:000001">
    <property type="entry name" value="LysR family transcriptional regulator"/>
    <property type="match status" value="1"/>
</dbReference>
<keyword evidence="2" id="KW-0805">Transcription regulation</keyword>
<protein>
    <submittedName>
        <fullName evidence="6">LysR family glycine cleavage system transcriptional activator</fullName>
    </submittedName>
</protein>
<dbReference type="PRINTS" id="PR00039">
    <property type="entry name" value="HTHLYSR"/>
</dbReference>
<dbReference type="InterPro" id="IPR005119">
    <property type="entry name" value="LysR_subst-bd"/>
</dbReference>
<dbReference type="PANTHER" id="PTHR30537:SF26">
    <property type="entry name" value="GLYCINE CLEAVAGE SYSTEM TRANSCRIPTIONAL ACTIVATOR"/>
    <property type="match status" value="1"/>
</dbReference>
<dbReference type="Pfam" id="PF03466">
    <property type="entry name" value="LysR_substrate"/>
    <property type="match status" value="1"/>
</dbReference>
<dbReference type="EMBL" id="JACHIO010000029">
    <property type="protein sequence ID" value="MBB5066551.1"/>
    <property type="molecule type" value="Genomic_DNA"/>
</dbReference>
<dbReference type="PROSITE" id="PS50931">
    <property type="entry name" value="HTH_LYSR"/>
    <property type="match status" value="1"/>
</dbReference>
<evidence type="ECO:0000313" key="7">
    <source>
        <dbReference type="Proteomes" id="UP000584867"/>
    </source>
</evidence>
<dbReference type="PANTHER" id="PTHR30537">
    <property type="entry name" value="HTH-TYPE TRANSCRIPTIONAL REGULATOR"/>
    <property type="match status" value="1"/>
</dbReference>
<accession>A0A7W7ZWH1</accession>
<dbReference type="CDD" id="cd08481">
    <property type="entry name" value="PBP2_GcdR_like"/>
    <property type="match status" value="1"/>
</dbReference>
<evidence type="ECO:0000256" key="2">
    <source>
        <dbReference type="ARBA" id="ARBA00023015"/>
    </source>
</evidence>
<dbReference type="InterPro" id="IPR036390">
    <property type="entry name" value="WH_DNA-bd_sf"/>
</dbReference>
<dbReference type="FunFam" id="3.40.190.10:FF:000017">
    <property type="entry name" value="Glycine cleavage system transcriptional activator"/>
    <property type="match status" value="1"/>
</dbReference>
<dbReference type="Pfam" id="PF00126">
    <property type="entry name" value="HTH_1"/>
    <property type="match status" value="1"/>
</dbReference>
<dbReference type="SUPFAM" id="SSF53850">
    <property type="entry name" value="Periplasmic binding protein-like II"/>
    <property type="match status" value="1"/>
</dbReference>
<keyword evidence="3" id="KW-0238">DNA-binding</keyword>
<evidence type="ECO:0000313" key="6">
    <source>
        <dbReference type="EMBL" id="MBB5066551.1"/>
    </source>
</evidence>
<dbReference type="GO" id="GO:0043565">
    <property type="term" value="F:sequence-specific DNA binding"/>
    <property type="evidence" value="ECO:0007669"/>
    <property type="project" value="TreeGrafter"/>
</dbReference>